<dbReference type="PANTHER" id="PTHR32044:SF80">
    <property type="entry name" value="XYLOGLUCAN GLYCOSYLTRANSFERASE 2-RELATED"/>
    <property type="match status" value="1"/>
</dbReference>
<feature type="transmembrane region" description="Helical" evidence="9">
    <location>
        <begin position="337"/>
        <end position="358"/>
    </location>
</feature>
<dbReference type="AlphaFoldDB" id="A0A974WHX8"/>
<keyword evidence="6" id="KW-0333">Golgi apparatus</keyword>
<dbReference type="SUPFAM" id="SSF53448">
    <property type="entry name" value="Nucleotide-diphospho-sugar transferases"/>
    <property type="match status" value="1"/>
</dbReference>
<feature type="transmembrane region" description="Helical" evidence="9">
    <location>
        <begin position="306"/>
        <end position="328"/>
    </location>
</feature>
<evidence type="ECO:0000256" key="5">
    <source>
        <dbReference type="ARBA" id="ARBA00022989"/>
    </source>
</evidence>
<dbReference type="Proteomes" id="UP000662783">
    <property type="component" value="Chromosome"/>
</dbReference>
<dbReference type="PANTHER" id="PTHR32044">
    <property type="entry name" value="GLUCOMANNAN 4-BETA-MANNOSYLTRANSFERASE 9"/>
    <property type="match status" value="1"/>
</dbReference>
<accession>A0A974WHX8</accession>
<evidence type="ECO:0000256" key="4">
    <source>
        <dbReference type="ARBA" id="ARBA00022692"/>
    </source>
</evidence>
<evidence type="ECO:0000256" key="8">
    <source>
        <dbReference type="ARBA" id="ARBA00023316"/>
    </source>
</evidence>
<reference evidence="10" key="1">
    <citation type="submission" date="2021-02" db="EMBL/GenBank/DDBJ databases">
        <title>Fulvivirga sp. S481 isolated from sea water.</title>
        <authorList>
            <person name="Bae S.S."/>
            <person name="Baek K."/>
        </authorList>
    </citation>
    <scope>NUCLEOTIDE SEQUENCE</scope>
    <source>
        <strain evidence="10">S481</strain>
    </source>
</reference>
<dbReference type="EMBL" id="CP070608">
    <property type="protein sequence ID" value="QSE97472.1"/>
    <property type="molecule type" value="Genomic_DNA"/>
</dbReference>
<dbReference type="RefSeq" id="WP_205721983.1">
    <property type="nucleotide sequence ID" value="NZ_CP070608.1"/>
</dbReference>
<sequence>MEWLVIVPYSLALLFIFVFSLSQLNLTWHYLKSKKNQTQAPSTLKDYPYVTVQLPIYNEKYVVERLLIKVAQFVYPKDKLEIQVLDDSTDETVELTAALVEKLQNTGLDIQHIRRPTREGFKAGALQYGMQMCKGEFIAIFDSDFLPEPDFLLKTLPQFEANIGVVQTRWGHLNRDYSLLTELQAFGLDAHFSVEQTGRNHANSFINFNGTGGVWRKECINDAGGWSADTLTEDLDLSYRAQLKGWKFKYLEDCVAPAELPVIMSAVKSQQYRWNKGAAETAKKNLGKVLKSDLGFGSKIHAVFHLFNSSVFVCLLIASLLSIPMLFIKDANPRLELLFDIGSVFLLGFFSITFFYWVATKNTLTNYSSKYFFKIYPMFLTVSMGLSLHNGLAVLEGLFGFKSEFIRTPKFNIKSKTDSWVNNTYIKPKLNLLILSEAFLSFYFFFGVSSGIFLKDWGLVIFHLMLAIGFAMVFYHSIKSLPGAASAK</sequence>
<evidence type="ECO:0000256" key="1">
    <source>
        <dbReference type="ARBA" id="ARBA00004653"/>
    </source>
</evidence>
<dbReference type="Pfam" id="PF13641">
    <property type="entry name" value="Glyco_tranf_2_3"/>
    <property type="match status" value="1"/>
</dbReference>
<keyword evidence="3" id="KW-0808">Transferase</keyword>
<keyword evidence="11" id="KW-1185">Reference proteome</keyword>
<evidence type="ECO:0000256" key="2">
    <source>
        <dbReference type="ARBA" id="ARBA00022676"/>
    </source>
</evidence>
<keyword evidence="4 9" id="KW-0812">Transmembrane</keyword>
<dbReference type="Gene3D" id="3.90.550.10">
    <property type="entry name" value="Spore Coat Polysaccharide Biosynthesis Protein SpsA, Chain A"/>
    <property type="match status" value="1"/>
</dbReference>
<evidence type="ECO:0000256" key="3">
    <source>
        <dbReference type="ARBA" id="ARBA00022679"/>
    </source>
</evidence>
<comment type="subcellular location">
    <subcellularLocation>
        <location evidence="1">Golgi apparatus membrane</location>
        <topology evidence="1">Multi-pass membrane protein</topology>
    </subcellularLocation>
</comment>
<dbReference type="KEGG" id="fuv:JR347_18130"/>
<dbReference type="CDD" id="cd06437">
    <property type="entry name" value="CESA_CaSu_A2"/>
    <property type="match status" value="1"/>
</dbReference>
<dbReference type="GO" id="GO:0016757">
    <property type="term" value="F:glycosyltransferase activity"/>
    <property type="evidence" value="ECO:0007669"/>
    <property type="project" value="UniProtKB-KW"/>
</dbReference>
<dbReference type="InterPro" id="IPR029044">
    <property type="entry name" value="Nucleotide-diphossugar_trans"/>
</dbReference>
<feature type="transmembrane region" description="Helical" evidence="9">
    <location>
        <begin position="378"/>
        <end position="401"/>
    </location>
</feature>
<evidence type="ECO:0000256" key="6">
    <source>
        <dbReference type="ARBA" id="ARBA00023034"/>
    </source>
</evidence>
<proteinExistence type="predicted"/>
<evidence type="ECO:0000313" key="10">
    <source>
        <dbReference type="EMBL" id="QSE97472.1"/>
    </source>
</evidence>
<protein>
    <submittedName>
        <fullName evidence="10">Glycosyltransferase family 2 protein</fullName>
    </submittedName>
</protein>
<gene>
    <name evidence="10" type="ORF">JR347_18130</name>
</gene>
<organism evidence="10 11">
    <name type="scientific">Fulvivirga lutea</name>
    <dbReference type="NCBI Taxonomy" id="2810512"/>
    <lineage>
        <taxon>Bacteria</taxon>
        <taxon>Pseudomonadati</taxon>
        <taxon>Bacteroidota</taxon>
        <taxon>Cytophagia</taxon>
        <taxon>Cytophagales</taxon>
        <taxon>Fulvivirgaceae</taxon>
        <taxon>Fulvivirga</taxon>
    </lineage>
</organism>
<keyword evidence="2" id="KW-0328">Glycosyltransferase</keyword>
<feature type="transmembrane region" description="Helical" evidence="9">
    <location>
        <begin position="460"/>
        <end position="478"/>
    </location>
</feature>
<feature type="transmembrane region" description="Helical" evidence="9">
    <location>
        <begin position="432"/>
        <end position="454"/>
    </location>
</feature>
<keyword evidence="7 9" id="KW-0472">Membrane</keyword>
<evidence type="ECO:0000256" key="7">
    <source>
        <dbReference type="ARBA" id="ARBA00023136"/>
    </source>
</evidence>
<keyword evidence="8" id="KW-0961">Cell wall biogenesis/degradation</keyword>
<dbReference type="FunFam" id="3.90.550.10:FF:000057">
    <property type="entry name" value="Glycosyltransferase-like protein, family 2"/>
    <property type="match status" value="1"/>
</dbReference>
<keyword evidence="5 9" id="KW-1133">Transmembrane helix</keyword>
<evidence type="ECO:0000313" key="11">
    <source>
        <dbReference type="Proteomes" id="UP000662783"/>
    </source>
</evidence>
<name>A0A974WHX8_9BACT</name>
<evidence type="ECO:0000256" key="9">
    <source>
        <dbReference type="SAM" id="Phobius"/>
    </source>
</evidence>
<dbReference type="GO" id="GO:0071555">
    <property type="term" value="P:cell wall organization"/>
    <property type="evidence" value="ECO:0007669"/>
    <property type="project" value="UniProtKB-KW"/>
</dbReference>